<evidence type="ECO:0000313" key="1">
    <source>
        <dbReference type="EMBL" id="GFX89068.1"/>
    </source>
</evidence>
<dbReference type="Proteomes" id="UP000887159">
    <property type="component" value="Unassembled WGS sequence"/>
</dbReference>
<dbReference type="EMBL" id="BMAU01021067">
    <property type="protein sequence ID" value="GFX89068.1"/>
    <property type="molecule type" value="Genomic_DNA"/>
</dbReference>
<evidence type="ECO:0000313" key="2">
    <source>
        <dbReference type="Proteomes" id="UP000887159"/>
    </source>
</evidence>
<accession>A0A8X6UV87</accession>
<gene>
    <name evidence="1" type="ORF">TNCV_2853671</name>
</gene>
<protein>
    <submittedName>
        <fullName evidence="1">Uncharacterized protein</fullName>
    </submittedName>
</protein>
<name>A0A8X6UV87_TRICX</name>
<reference evidence="1" key="1">
    <citation type="submission" date="2020-08" db="EMBL/GenBank/DDBJ databases">
        <title>Multicomponent nature underlies the extraordinary mechanical properties of spider dragline silk.</title>
        <authorList>
            <person name="Kono N."/>
            <person name="Nakamura H."/>
            <person name="Mori M."/>
            <person name="Yoshida Y."/>
            <person name="Ohtoshi R."/>
            <person name="Malay A.D."/>
            <person name="Moran D.A.P."/>
            <person name="Tomita M."/>
            <person name="Numata K."/>
            <person name="Arakawa K."/>
        </authorList>
    </citation>
    <scope>NUCLEOTIDE SEQUENCE</scope>
</reference>
<comment type="caution">
    <text evidence="1">The sequence shown here is derived from an EMBL/GenBank/DDBJ whole genome shotgun (WGS) entry which is preliminary data.</text>
</comment>
<sequence length="94" mass="10378">MGKEALKYAPVLILRGLEKISPPKELSLGLDFLGGAIFSYKRKLYVESAPTVLPPPLLQGFSSNNSNPMIPWSTAPARFDCSPHEHPRYILLGQ</sequence>
<proteinExistence type="predicted"/>
<organism evidence="1 2">
    <name type="scientific">Trichonephila clavipes</name>
    <name type="common">Golden silk orbweaver</name>
    <name type="synonym">Nephila clavipes</name>
    <dbReference type="NCBI Taxonomy" id="2585209"/>
    <lineage>
        <taxon>Eukaryota</taxon>
        <taxon>Metazoa</taxon>
        <taxon>Ecdysozoa</taxon>
        <taxon>Arthropoda</taxon>
        <taxon>Chelicerata</taxon>
        <taxon>Arachnida</taxon>
        <taxon>Araneae</taxon>
        <taxon>Araneomorphae</taxon>
        <taxon>Entelegynae</taxon>
        <taxon>Araneoidea</taxon>
        <taxon>Nephilidae</taxon>
        <taxon>Trichonephila</taxon>
    </lineage>
</organism>
<dbReference type="AlphaFoldDB" id="A0A8X6UV87"/>
<keyword evidence="2" id="KW-1185">Reference proteome</keyword>